<dbReference type="Pfam" id="PF13855">
    <property type="entry name" value="LRR_8"/>
    <property type="match status" value="4"/>
</dbReference>
<feature type="transmembrane region" description="Helical" evidence="6">
    <location>
        <begin position="839"/>
        <end position="864"/>
    </location>
</feature>
<evidence type="ECO:0000256" key="5">
    <source>
        <dbReference type="ARBA" id="ARBA00023319"/>
    </source>
</evidence>
<dbReference type="FunFam" id="2.60.40.10:FF:000032">
    <property type="entry name" value="palladin isoform X1"/>
    <property type="match status" value="1"/>
</dbReference>
<dbReference type="SUPFAM" id="SSF52058">
    <property type="entry name" value="L domain-like"/>
    <property type="match status" value="2"/>
</dbReference>
<dbReference type="Gene3D" id="3.80.10.10">
    <property type="entry name" value="Ribonuclease Inhibitor"/>
    <property type="match status" value="3"/>
</dbReference>
<dbReference type="SMART" id="SM00408">
    <property type="entry name" value="IGc2"/>
    <property type="match status" value="3"/>
</dbReference>
<keyword evidence="5" id="KW-0393">Immunoglobulin domain</keyword>
<evidence type="ECO:0000256" key="4">
    <source>
        <dbReference type="ARBA" id="ARBA00023157"/>
    </source>
</evidence>
<dbReference type="InterPro" id="IPR032675">
    <property type="entry name" value="LRR_dom_sf"/>
</dbReference>
<name>A0A016S5Z0_9BILA</name>
<keyword evidence="6" id="KW-0812">Transmembrane</keyword>
<keyword evidence="6" id="KW-0472">Membrane</keyword>
<dbReference type="InterPro" id="IPR000372">
    <property type="entry name" value="LRRNT"/>
</dbReference>
<keyword evidence="3" id="KW-0677">Repeat</keyword>
<keyword evidence="6" id="KW-1133">Transmembrane helix</keyword>
<keyword evidence="4" id="KW-1015">Disulfide bond</keyword>
<evidence type="ECO:0000256" key="6">
    <source>
        <dbReference type="SAM" id="Phobius"/>
    </source>
</evidence>
<organism evidence="9 10">
    <name type="scientific">Ancylostoma ceylanicum</name>
    <dbReference type="NCBI Taxonomy" id="53326"/>
    <lineage>
        <taxon>Eukaryota</taxon>
        <taxon>Metazoa</taxon>
        <taxon>Ecdysozoa</taxon>
        <taxon>Nematoda</taxon>
        <taxon>Chromadorea</taxon>
        <taxon>Rhabditida</taxon>
        <taxon>Rhabditina</taxon>
        <taxon>Rhabditomorpha</taxon>
        <taxon>Strongyloidea</taxon>
        <taxon>Ancylostomatidae</taxon>
        <taxon>Ancylostomatinae</taxon>
        <taxon>Ancylostoma</taxon>
    </lineage>
</organism>
<dbReference type="Proteomes" id="UP000024635">
    <property type="component" value="Unassembled WGS sequence"/>
</dbReference>
<dbReference type="OrthoDB" id="5917255at2759"/>
<dbReference type="AlphaFoldDB" id="A0A016S5Z0"/>
<evidence type="ECO:0000256" key="1">
    <source>
        <dbReference type="ARBA" id="ARBA00022614"/>
    </source>
</evidence>
<keyword evidence="10" id="KW-1185">Reference proteome</keyword>
<sequence length="876" mass="97388">MNLSVFLSTFSLLVHRNADMWLTRILLASCLPTVLTCPSMCLCSDDGRADCSDRGLTEVPPDIPQSTTFLDLRGNALEVLGRSSFAGLEDSLIHLDLSRNTLRTIDSHAFRNLKRLRTLNLRRNHLRSIPKGIDGLQLLKLDLRLNLISTVSSSDLTSLSRVRNVDLSRNFVKEWPKPKLQVGNTTSVIERLDLASNLLSSLYNGVLSSMSSLQWIRLSKNKIKSIESHAFRQLESLTSIDLSKNLIRSVSSLAFHNLRSLVNLSLAKNEISRLDDGVFFGCDALALLNVSHNHIRTISDEWLFGLTGLRQLDLSYNYIASFDANAWKQCPDLRWLSLHHNQLQFLPSGAFRLLTRLEYLGLSGNSIESFHKTAMAGLDQLYELDLSSNSLAVCLEDNAMLYNTSMPFLKSLKFRNNQLRVIPSRAFERFPALEHLDLADNPITTIHPGAFTPLQLRELYLDTSSLLCDCHLAWFSSWFVSSKLSRRTVHTRCAHPMPLSGIDVFAIDANNLTCVDDSPRARIIEHPATSVTTLVGGQARFTCSGYGHAPLQVEWRVIENGRPRTLVPDSTTLMSVNSSSIVNGTINGQELVSAELLLLDVSTSDGAEYQCVVRNRFAAEHSIRSVLKIFQVPVFTNEPDDMSLLVGQNAKIMCAATGIPPPVIKWSKDGGAAFPAALQHRLFVRPNDDHLYVVNVTIEDQGVYTCHAVNEAGSIQASSTLRIFENSFNVTLKDTVICVNDTLLLDCYADLSHPSQRMEWTLNGEPLFVDGDRVSLKAHGQILAIRKVQMGDYGEYACELWAGNDQLARQVALVTVVGRDGVKMEPKTQGRFNFHPSGVLLTLLLSITLLFTGIACCVGFGRILSSRKVRDRPEPV</sequence>
<evidence type="ECO:0000256" key="2">
    <source>
        <dbReference type="ARBA" id="ARBA00022729"/>
    </source>
</evidence>
<evidence type="ECO:0000313" key="10">
    <source>
        <dbReference type="Proteomes" id="UP000024635"/>
    </source>
</evidence>
<dbReference type="Gene3D" id="2.60.40.10">
    <property type="entry name" value="Immunoglobulins"/>
    <property type="match status" value="3"/>
</dbReference>
<feature type="domain" description="Ig-like" evidence="8">
    <location>
        <begin position="633"/>
        <end position="722"/>
    </location>
</feature>
<dbReference type="SUPFAM" id="SSF48726">
    <property type="entry name" value="Immunoglobulin"/>
    <property type="match status" value="3"/>
</dbReference>
<evidence type="ECO:0000256" key="3">
    <source>
        <dbReference type="ARBA" id="ARBA00022737"/>
    </source>
</evidence>
<dbReference type="InterPro" id="IPR036179">
    <property type="entry name" value="Ig-like_dom_sf"/>
</dbReference>
<feature type="domain" description="Ig-like" evidence="8">
    <location>
        <begin position="740"/>
        <end position="814"/>
    </location>
</feature>
<dbReference type="InterPro" id="IPR003598">
    <property type="entry name" value="Ig_sub2"/>
</dbReference>
<evidence type="ECO:0000259" key="8">
    <source>
        <dbReference type="PROSITE" id="PS50835"/>
    </source>
</evidence>
<dbReference type="InterPro" id="IPR013098">
    <property type="entry name" value="Ig_I-set"/>
</dbReference>
<dbReference type="EMBL" id="JARK01001630">
    <property type="protein sequence ID" value="EYB85654.1"/>
    <property type="molecule type" value="Genomic_DNA"/>
</dbReference>
<dbReference type="PANTHER" id="PTHR24366:SF75">
    <property type="entry name" value="LEUCINE RICH REPEATS AND IMMUNOGLOBULIN LIKE DOMAINS 1"/>
    <property type="match status" value="1"/>
</dbReference>
<feature type="signal peptide" evidence="7">
    <location>
        <begin position="1"/>
        <end position="36"/>
    </location>
</feature>
<dbReference type="PROSITE" id="PS50835">
    <property type="entry name" value="IG_LIKE"/>
    <property type="match status" value="3"/>
</dbReference>
<dbReference type="FunFam" id="3.80.10.10:FF:001164">
    <property type="entry name" value="GH01279p"/>
    <property type="match status" value="1"/>
</dbReference>
<dbReference type="PROSITE" id="PS51450">
    <property type="entry name" value="LRR"/>
    <property type="match status" value="5"/>
</dbReference>
<dbReference type="STRING" id="53326.A0A016S5Z0"/>
<dbReference type="PANTHER" id="PTHR24366">
    <property type="entry name" value="IG(IMMUNOGLOBULIN) AND LRR(LEUCINE RICH REPEAT) DOMAINS"/>
    <property type="match status" value="1"/>
</dbReference>
<comment type="caution">
    <text evidence="9">The sequence shown here is derived from an EMBL/GenBank/DDBJ whole genome shotgun (WGS) entry which is preliminary data.</text>
</comment>
<dbReference type="InterPro" id="IPR013783">
    <property type="entry name" value="Ig-like_fold"/>
</dbReference>
<feature type="chain" id="PRO_5001486427" description="Ig-like domain-containing protein" evidence="7">
    <location>
        <begin position="37"/>
        <end position="876"/>
    </location>
</feature>
<dbReference type="SMART" id="SM00369">
    <property type="entry name" value="LRR_TYP"/>
    <property type="match status" value="12"/>
</dbReference>
<dbReference type="Pfam" id="PF07679">
    <property type="entry name" value="I-set"/>
    <property type="match status" value="2"/>
</dbReference>
<dbReference type="SMART" id="SM00365">
    <property type="entry name" value="LRR_SD22"/>
    <property type="match status" value="5"/>
</dbReference>
<dbReference type="InterPro" id="IPR001611">
    <property type="entry name" value="Leu-rich_rpt"/>
</dbReference>
<gene>
    <name evidence="9" type="primary">Acey_s0294.g1640</name>
    <name evidence="9" type="synonym">Acey-sma-10</name>
    <name evidence="9" type="ORF">Y032_0294g1640</name>
</gene>
<dbReference type="InterPro" id="IPR003591">
    <property type="entry name" value="Leu-rich_rpt_typical-subtyp"/>
</dbReference>
<dbReference type="SMART" id="SM00409">
    <property type="entry name" value="IG"/>
    <property type="match status" value="3"/>
</dbReference>
<keyword evidence="2 7" id="KW-0732">Signal</keyword>
<evidence type="ECO:0000313" key="9">
    <source>
        <dbReference type="EMBL" id="EYB85654.1"/>
    </source>
</evidence>
<evidence type="ECO:0000256" key="7">
    <source>
        <dbReference type="SAM" id="SignalP"/>
    </source>
</evidence>
<dbReference type="InterPro" id="IPR007110">
    <property type="entry name" value="Ig-like_dom"/>
</dbReference>
<protein>
    <recommendedName>
        <fullName evidence="8">Ig-like domain-containing protein</fullName>
    </recommendedName>
</protein>
<proteinExistence type="predicted"/>
<accession>A0A016S5Z0</accession>
<reference evidence="10" key="1">
    <citation type="journal article" date="2015" name="Nat. Genet.">
        <title>The genome and transcriptome of the zoonotic hookworm Ancylostoma ceylanicum identify infection-specific gene families.</title>
        <authorList>
            <person name="Schwarz E.M."/>
            <person name="Hu Y."/>
            <person name="Antoshechkin I."/>
            <person name="Miller M.M."/>
            <person name="Sternberg P.W."/>
            <person name="Aroian R.V."/>
        </authorList>
    </citation>
    <scope>NUCLEOTIDE SEQUENCE</scope>
    <source>
        <strain evidence="10">HY135</strain>
    </source>
</reference>
<dbReference type="SMART" id="SM00013">
    <property type="entry name" value="LRRNT"/>
    <property type="match status" value="1"/>
</dbReference>
<dbReference type="Pfam" id="PF01462">
    <property type="entry name" value="LRRNT"/>
    <property type="match status" value="1"/>
</dbReference>
<keyword evidence="1" id="KW-0433">Leucine-rich repeat</keyword>
<feature type="domain" description="Ig-like" evidence="8">
    <location>
        <begin position="519"/>
        <end position="627"/>
    </location>
</feature>
<dbReference type="InterPro" id="IPR003599">
    <property type="entry name" value="Ig_sub"/>
</dbReference>